<sequence>MNESPESAEPREPHGPQDGSRGPREPRVPAEPPGSRGLEPVSEHDRAVVTEQLGRPPRGIRAIAYRCPSGHPGVVQTNPRLEDGTPFPTLYYLTCPRLCSLVSRLESTGVMREMTERLATDPDLGRAYLDAHRSYLAQRNAIESLGTEVSAGGMPGRVKCLHVHVAHSLACGPGINPIGDETLELLADSWPQGDCA</sequence>
<protein>
    <recommendedName>
        <fullName evidence="4">DUF501 domain-containing protein</fullName>
    </recommendedName>
</protein>
<keyword evidence="3" id="KW-1185">Reference proteome</keyword>
<feature type="compositionally biased region" description="Basic and acidic residues" evidence="1">
    <location>
        <begin position="8"/>
        <end position="28"/>
    </location>
</feature>
<dbReference type="InterPro" id="IPR007511">
    <property type="entry name" value="DUF501"/>
</dbReference>
<proteinExistence type="predicted"/>
<dbReference type="EMBL" id="JAMTCK010000015">
    <property type="protein sequence ID" value="MCP2168781.1"/>
    <property type="molecule type" value="Genomic_DNA"/>
</dbReference>
<name>A0AAE3GIE6_9PSEU</name>
<dbReference type="Pfam" id="PF04417">
    <property type="entry name" value="DUF501"/>
    <property type="match status" value="1"/>
</dbReference>
<accession>A0AAE3GIE6</accession>
<gene>
    <name evidence="2" type="ORF">LX83_005659</name>
</gene>
<feature type="region of interest" description="Disordered" evidence="1">
    <location>
        <begin position="1"/>
        <end position="43"/>
    </location>
</feature>
<dbReference type="PANTHER" id="PTHR37163:SF1">
    <property type="entry name" value="DUF501 DOMAIN-CONTAINING PROTEIN"/>
    <property type="match status" value="1"/>
</dbReference>
<dbReference type="AlphaFoldDB" id="A0AAE3GIE6"/>
<evidence type="ECO:0008006" key="4">
    <source>
        <dbReference type="Google" id="ProtNLM"/>
    </source>
</evidence>
<reference evidence="2" key="1">
    <citation type="submission" date="2022-06" db="EMBL/GenBank/DDBJ databases">
        <title>Genomic Encyclopedia of Archaeal and Bacterial Type Strains, Phase II (KMG-II): from individual species to whole genera.</title>
        <authorList>
            <person name="Goeker M."/>
        </authorList>
    </citation>
    <scope>NUCLEOTIDE SEQUENCE</scope>
    <source>
        <strain evidence="2">DSM 43935</strain>
    </source>
</reference>
<evidence type="ECO:0000256" key="1">
    <source>
        <dbReference type="SAM" id="MobiDB-lite"/>
    </source>
</evidence>
<evidence type="ECO:0000313" key="2">
    <source>
        <dbReference type="EMBL" id="MCP2168781.1"/>
    </source>
</evidence>
<comment type="caution">
    <text evidence="2">The sequence shown here is derived from an EMBL/GenBank/DDBJ whole genome shotgun (WGS) entry which is preliminary data.</text>
</comment>
<organism evidence="2 3">
    <name type="scientific">Goodfellowiella coeruleoviolacea</name>
    <dbReference type="NCBI Taxonomy" id="334858"/>
    <lineage>
        <taxon>Bacteria</taxon>
        <taxon>Bacillati</taxon>
        <taxon>Actinomycetota</taxon>
        <taxon>Actinomycetes</taxon>
        <taxon>Pseudonocardiales</taxon>
        <taxon>Pseudonocardiaceae</taxon>
        <taxon>Goodfellowiella</taxon>
    </lineage>
</organism>
<dbReference type="Proteomes" id="UP001206128">
    <property type="component" value="Unassembled WGS sequence"/>
</dbReference>
<evidence type="ECO:0000313" key="3">
    <source>
        <dbReference type="Proteomes" id="UP001206128"/>
    </source>
</evidence>
<dbReference type="PANTHER" id="PTHR37163">
    <property type="entry name" value="CONSERVED PROTEIN"/>
    <property type="match status" value="1"/>
</dbReference>